<comment type="caution">
    <text evidence="7">The sequence shown here is derived from an EMBL/GenBank/DDBJ whole genome shotgun (WGS) entry which is preliminary data.</text>
</comment>
<organism evidence="7 8">
    <name type="scientific">Leucocoprinus birnbaumii</name>
    <dbReference type="NCBI Taxonomy" id="56174"/>
    <lineage>
        <taxon>Eukaryota</taxon>
        <taxon>Fungi</taxon>
        <taxon>Dikarya</taxon>
        <taxon>Basidiomycota</taxon>
        <taxon>Agaricomycotina</taxon>
        <taxon>Agaricomycetes</taxon>
        <taxon>Agaricomycetidae</taxon>
        <taxon>Agaricales</taxon>
        <taxon>Agaricineae</taxon>
        <taxon>Agaricaceae</taxon>
        <taxon>Leucocoprinus</taxon>
    </lineage>
</organism>
<name>A0AAD5YPD6_9AGAR</name>
<dbReference type="PROSITE" id="PS00218">
    <property type="entry name" value="AMINO_ACID_PERMEASE_1"/>
    <property type="match status" value="1"/>
</dbReference>
<evidence type="ECO:0000256" key="1">
    <source>
        <dbReference type="ARBA" id="ARBA00004141"/>
    </source>
</evidence>
<evidence type="ECO:0000313" key="8">
    <source>
        <dbReference type="Proteomes" id="UP001213000"/>
    </source>
</evidence>
<dbReference type="GO" id="GO:0022857">
    <property type="term" value="F:transmembrane transporter activity"/>
    <property type="evidence" value="ECO:0007669"/>
    <property type="project" value="InterPro"/>
</dbReference>
<dbReference type="InterPro" id="IPR002293">
    <property type="entry name" value="AA/rel_permease1"/>
</dbReference>
<evidence type="ECO:0000256" key="2">
    <source>
        <dbReference type="ARBA" id="ARBA00022448"/>
    </source>
</evidence>
<dbReference type="Pfam" id="PF13520">
    <property type="entry name" value="AA_permease_2"/>
    <property type="match status" value="1"/>
</dbReference>
<proteinExistence type="predicted"/>
<dbReference type="AlphaFoldDB" id="A0AAD5YPD6"/>
<keyword evidence="3 6" id="KW-0812">Transmembrane</keyword>
<dbReference type="GO" id="GO:0006865">
    <property type="term" value="P:amino acid transport"/>
    <property type="evidence" value="ECO:0007669"/>
    <property type="project" value="InterPro"/>
</dbReference>
<feature type="transmembrane region" description="Helical" evidence="6">
    <location>
        <begin position="236"/>
        <end position="256"/>
    </location>
</feature>
<feature type="transmembrane region" description="Helical" evidence="6">
    <location>
        <begin position="473"/>
        <end position="491"/>
    </location>
</feature>
<accession>A0AAD5YPD6</accession>
<feature type="transmembrane region" description="Helical" evidence="6">
    <location>
        <begin position="38"/>
        <end position="59"/>
    </location>
</feature>
<sequence length="507" mass="54955">MYSTNEKWPVSDTEPSSDQDVLARLGYKEEFKRNFSHLELFGISFTIVGVVQSIAAVLLYSIPYGGPVGMIWGWLCCSVFLVCVAMALAELGSAAPTAGGLYYWTFKYSSPRYRKLLSWLIGYLNTTGYVAGVASFDWGCASQLFAAVNISSGGAFQATTAQTYGLFCAIIIAQAIMSCFATKLLARLQWGYVALNLALFLVVIIVLPVKTPRNLVNEPSYAFGHFENLSGWPNGYAFFMSFLAPAWTLAGFDVSVHISEEAKNAQRAVPFAIMCSTSLGIVLGWVVNIVLAFHIGDDLQSVVNNPIGQPMATIFVNSVGPTGAVAFWAFIVVTLFISGQDVLTVASRQTFAFSRDQGFPISKFLYRMNVQTQTPIYAVLFCATLAMLLGLIAFAGPLAISAIFTMSIACLYICIATPIIVRFAGGTQFVPGPFNLGKMSGPVSFVASAYLTFMIIVFLFPSSPGPTSHSMNYGIVVTAGVLLLSLGYYWTPKYGGRCWFKGPIHTV</sequence>
<feature type="transmembrane region" description="Helical" evidence="6">
    <location>
        <begin position="71"/>
        <end position="104"/>
    </location>
</feature>
<keyword evidence="5 6" id="KW-0472">Membrane</keyword>
<comment type="subcellular location">
    <subcellularLocation>
        <location evidence="1">Membrane</location>
        <topology evidence="1">Multi-pass membrane protein</topology>
    </subcellularLocation>
</comment>
<feature type="transmembrane region" description="Helical" evidence="6">
    <location>
        <begin position="376"/>
        <end position="396"/>
    </location>
</feature>
<feature type="transmembrane region" description="Helical" evidence="6">
    <location>
        <begin position="315"/>
        <end position="338"/>
    </location>
</feature>
<protein>
    <recommendedName>
        <fullName evidence="9">Amino acid transporter</fullName>
    </recommendedName>
</protein>
<gene>
    <name evidence="7" type="ORF">NP233_g7153</name>
</gene>
<keyword evidence="4 6" id="KW-1133">Transmembrane helix</keyword>
<feature type="transmembrane region" description="Helical" evidence="6">
    <location>
        <begin position="402"/>
        <end position="421"/>
    </location>
</feature>
<dbReference type="Gene3D" id="1.20.1740.10">
    <property type="entry name" value="Amino acid/polyamine transporter I"/>
    <property type="match status" value="1"/>
</dbReference>
<reference evidence="7" key="1">
    <citation type="submission" date="2022-07" db="EMBL/GenBank/DDBJ databases">
        <title>Genome Sequence of Leucocoprinus birnbaumii.</title>
        <authorList>
            <person name="Buettner E."/>
        </authorList>
    </citation>
    <scope>NUCLEOTIDE SEQUENCE</scope>
    <source>
        <strain evidence="7">VT141</strain>
    </source>
</reference>
<keyword evidence="8" id="KW-1185">Reference proteome</keyword>
<keyword evidence="2" id="KW-0813">Transport</keyword>
<feature type="transmembrane region" description="Helical" evidence="6">
    <location>
        <begin position="442"/>
        <end position="461"/>
    </location>
</feature>
<dbReference type="PANTHER" id="PTHR45649:SF6">
    <property type="entry name" value="GABA-SPECIFIC PERMEASE"/>
    <property type="match status" value="1"/>
</dbReference>
<dbReference type="Proteomes" id="UP001213000">
    <property type="component" value="Unassembled WGS sequence"/>
</dbReference>
<dbReference type="EMBL" id="JANIEX010000506">
    <property type="protein sequence ID" value="KAJ3566194.1"/>
    <property type="molecule type" value="Genomic_DNA"/>
</dbReference>
<dbReference type="PANTHER" id="PTHR45649">
    <property type="entry name" value="AMINO-ACID PERMEASE BAT1"/>
    <property type="match status" value="1"/>
</dbReference>
<dbReference type="InterPro" id="IPR004840">
    <property type="entry name" value="Amino_acid_permease_CS"/>
</dbReference>
<feature type="transmembrane region" description="Helical" evidence="6">
    <location>
        <begin position="268"/>
        <end position="295"/>
    </location>
</feature>
<evidence type="ECO:0000256" key="4">
    <source>
        <dbReference type="ARBA" id="ARBA00022989"/>
    </source>
</evidence>
<evidence type="ECO:0000256" key="6">
    <source>
        <dbReference type="SAM" id="Phobius"/>
    </source>
</evidence>
<feature type="transmembrane region" description="Helical" evidence="6">
    <location>
        <begin position="116"/>
        <end position="136"/>
    </location>
</feature>
<evidence type="ECO:0000313" key="7">
    <source>
        <dbReference type="EMBL" id="KAJ3566194.1"/>
    </source>
</evidence>
<evidence type="ECO:0008006" key="9">
    <source>
        <dbReference type="Google" id="ProtNLM"/>
    </source>
</evidence>
<evidence type="ECO:0000256" key="5">
    <source>
        <dbReference type="ARBA" id="ARBA00023136"/>
    </source>
</evidence>
<evidence type="ECO:0000256" key="3">
    <source>
        <dbReference type="ARBA" id="ARBA00022692"/>
    </source>
</evidence>
<dbReference type="GO" id="GO:0016020">
    <property type="term" value="C:membrane"/>
    <property type="evidence" value="ECO:0007669"/>
    <property type="project" value="UniProtKB-SubCell"/>
</dbReference>
<dbReference type="PIRSF" id="PIRSF006060">
    <property type="entry name" value="AA_transporter"/>
    <property type="match status" value="1"/>
</dbReference>
<feature type="transmembrane region" description="Helical" evidence="6">
    <location>
        <begin position="192"/>
        <end position="209"/>
    </location>
</feature>
<feature type="transmembrane region" description="Helical" evidence="6">
    <location>
        <begin position="164"/>
        <end position="185"/>
    </location>
</feature>